<evidence type="ECO:0000313" key="1">
    <source>
        <dbReference type="EMBL" id="OGZ65663.1"/>
    </source>
</evidence>
<comment type="caution">
    <text evidence="1">The sequence shown here is derived from an EMBL/GenBank/DDBJ whole genome shotgun (WGS) entry which is preliminary data.</text>
</comment>
<evidence type="ECO:0000313" key="2">
    <source>
        <dbReference type="Proteomes" id="UP000178774"/>
    </source>
</evidence>
<gene>
    <name evidence="1" type="ORF">A2822_00225</name>
</gene>
<accession>A0A1G2HT86</accession>
<dbReference type="AlphaFoldDB" id="A0A1G2HT86"/>
<reference evidence="1 2" key="1">
    <citation type="journal article" date="2016" name="Nat. Commun.">
        <title>Thousands of microbial genomes shed light on interconnected biogeochemical processes in an aquifer system.</title>
        <authorList>
            <person name="Anantharaman K."/>
            <person name="Brown C.T."/>
            <person name="Hug L.A."/>
            <person name="Sharon I."/>
            <person name="Castelle C.J."/>
            <person name="Probst A.J."/>
            <person name="Thomas B.C."/>
            <person name="Singh A."/>
            <person name="Wilkins M.J."/>
            <person name="Karaoz U."/>
            <person name="Brodie E.L."/>
            <person name="Williams K.H."/>
            <person name="Hubbard S.S."/>
            <person name="Banfield J.F."/>
        </authorList>
    </citation>
    <scope>NUCLEOTIDE SEQUENCE [LARGE SCALE GENOMIC DNA]</scope>
</reference>
<proteinExistence type="predicted"/>
<dbReference type="Proteomes" id="UP000178774">
    <property type="component" value="Unassembled WGS sequence"/>
</dbReference>
<protein>
    <submittedName>
        <fullName evidence="1">Uncharacterized protein</fullName>
    </submittedName>
</protein>
<name>A0A1G2HT86_9BACT</name>
<organism evidence="1 2">
    <name type="scientific">Candidatus Staskawiczbacteria bacterium RIFCSPHIGHO2_01_FULL_41_41</name>
    <dbReference type="NCBI Taxonomy" id="1802203"/>
    <lineage>
        <taxon>Bacteria</taxon>
        <taxon>Candidatus Staskawicziibacteriota</taxon>
    </lineage>
</organism>
<dbReference type="EMBL" id="MHOP01000018">
    <property type="protein sequence ID" value="OGZ65663.1"/>
    <property type="molecule type" value="Genomic_DNA"/>
</dbReference>
<sequence>MVFSPLCQLNGGCMGCCGHDFESKEKIKQAVFKNNLEFKHANPQTEEQFIQFRDRRPSRDLRHGVCRNLIEEKGCFLCPLHPTRHQEKDLRIGHCDTNYFCNAAKAFEKWDEEKKKEFMLFIEQKKLDNVEYSIKMDNNSLLKEFNREL</sequence>